<dbReference type="PRINTS" id="PR00081">
    <property type="entry name" value="GDHRDH"/>
</dbReference>
<accession>A0AAV9JGY5</accession>
<dbReference type="Gene3D" id="3.40.50.720">
    <property type="entry name" value="NAD(P)-binding Rossmann-like Domain"/>
    <property type="match status" value="1"/>
</dbReference>
<keyword evidence="4" id="KW-1185">Reference proteome</keyword>
<dbReference type="EMBL" id="JAVFHQ010000026">
    <property type="protein sequence ID" value="KAK4544196.1"/>
    <property type="molecule type" value="Genomic_DNA"/>
</dbReference>
<evidence type="ECO:0000313" key="4">
    <source>
        <dbReference type="Proteomes" id="UP001324427"/>
    </source>
</evidence>
<dbReference type="GO" id="GO:0016491">
    <property type="term" value="F:oxidoreductase activity"/>
    <property type="evidence" value="ECO:0007669"/>
    <property type="project" value="UniProtKB-KW"/>
</dbReference>
<dbReference type="Proteomes" id="UP001324427">
    <property type="component" value="Unassembled WGS sequence"/>
</dbReference>
<keyword evidence="2" id="KW-0560">Oxidoreductase</keyword>
<comment type="caution">
    <text evidence="3">The sequence shown here is derived from an EMBL/GenBank/DDBJ whole genome shotgun (WGS) entry which is preliminary data.</text>
</comment>
<dbReference type="InterPro" id="IPR036291">
    <property type="entry name" value="NAD(P)-bd_dom_sf"/>
</dbReference>
<evidence type="ECO:0000313" key="3">
    <source>
        <dbReference type="EMBL" id="KAK4544196.1"/>
    </source>
</evidence>
<gene>
    <name evidence="3" type="ORF">LTR36_004406</name>
</gene>
<dbReference type="Pfam" id="PF13561">
    <property type="entry name" value="adh_short_C2"/>
    <property type="match status" value="1"/>
</dbReference>
<sequence>MAAPTRNNAPFDISLGLEGTHILVTGGCGLIGRVVVQAFLAAGCNVTALDLLDVHKAATVLDLSGGEPPNPTYFTASVTDGKSLDDAFASATDRFGPVECCVALAGLDLSVLTQCDSICDVDPKEWRKVFDVNIHGTFLTCQRWLQGIRAASQDPGTASKLKNVGLVIMGSESGTFGVRTMAAYAAGKSAVQYGLLQSLAKDAPRIYSKARVNAVAPGAVDTDRFKDECERYGEQWRYEECEATVGLAKPVPPEDVARTILFLASERFSGSVHGQLIPVDGGKTGSVCWTREELAERRRR</sequence>
<evidence type="ECO:0000256" key="2">
    <source>
        <dbReference type="ARBA" id="ARBA00023002"/>
    </source>
</evidence>
<evidence type="ECO:0008006" key="5">
    <source>
        <dbReference type="Google" id="ProtNLM"/>
    </source>
</evidence>
<proteinExistence type="inferred from homology"/>
<dbReference type="PANTHER" id="PTHR24321:SF8">
    <property type="entry name" value="ESTRADIOL 17-BETA-DEHYDROGENASE 8-RELATED"/>
    <property type="match status" value="1"/>
</dbReference>
<dbReference type="AlphaFoldDB" id="A0AAV9JGY5"/>
<dbReference type="PANTHER" id="PTHR24321">
    <property type="entry name" value="DEHYDROGENASES, SHORT CHAIN"/>
    <property type="match status" value="1"/>
</dbReference>
<name>A0AAV9JGY5_9PEZI</name>
<evidence type="ECO:0000256" key="1">
    <source>
        <dbReference type="ARBA" id="ARBA00006484"/>
    </source>
</evidence>
<dbReference type="InterPro" id="IPR002347">
    <property type="entry name" value="SDR_fam"/>
</dbReference>
<dbReference type="SUPFAM" id="SSF51735">
    <property type="entry name" value="NAD(P)-binding Rossmann-fold domains"/>
    <property type="match status" value="1"/>
</dbReference>
<comment type="similarity">
    <text evidence="1">Belongs to the short-chain dehydrogenases/reductases (SDR) family.</text>
</comment>
<reference evidence="3 4" key="1">
    <citation type="submission" date="2021-11" db="EMBL/GenBank/DDBJ databases">
        <title>Black yeast isolated from Biological Soil Crust.</title>
        <authorList>
            <person name="Kurbessoian T."/>
        </authorList>
    </citation>
    <scope>NUCLEOTIDE SEQUENCE [LARGE SCALE GENOMIC DNA]</scope>
    <source>
        <strain evidence="3 4">CCFEE 5522</strain>
    </source>
</reference>
<protein>
    <recommendedName>
        <fullName evidence="5">NAD(P)-binding protein</fullName>
    </recommendedName>
</protein>
<organism evidence="3 4">
    <name type="scientific">Oleoguttula mirabilis</name>
    <dbReference type="NCBI Taxonomy" id="1507867"/>
    <lineage>
        <taxon>Eukaryota</taxon>
        <taxon>Fungi</taxon>
        <taxon>Dikarya</taxon>
        <taxon>Ascomycota</taxon>
        <taxon>Pezizomycotina</taxon>
        <taxon>Dothideomycetes</taxon>
        <taxon>Dothideomycetidae</taxon>
        <taxon>Mycosphaerellales</taxon>
        <taxon>Teratosphaeriaceae</taxon>
        <taxon>Oleoguttula</taxon>
    </lineage>
</organism>
<dbReference type="CDD" id="cd05233">
    <property type="entry name" value="SDR_c"/>
    <property type="match status" value="1"/>
</dbReference>